<gene>
    <name evidence="2" type="ORF">LIER_17816</name>
</gene>
<dbReference type="Gene3D" id="1.10.340.70">
    <property type="match status" value="1"/>
</dbReference>
<dbReference type="AlphaFoldDB" id="A0AAV3QBX6"/>
<dbReference type="PANTHER" id="PTHR47266">
    <property type="entry name" value="ENDONUCLEASE-RELATED"/>
    <property type="match status" value="1"/>
</dbReference>
<dbReference type="InterPro" id="IPR041588">
    <property type="entry name" value="Integrase_H2C2"/>
</dbReference>
<evidence type="ECO:0000259" key="1">
    <source>
        <dbReference type="Pfam" id="PF17921"/>
    </source>
</evidence>
<protein>
    <recommendedName>
        <fullName evidence="1">Integrase zinc-binding domain-containing protein</fullName>
    </recommendedName>
</protein>
<organism evidence="2 3">
    <name type="scientific">Lithospermum erythrorhizon</name>
    <name type="common">Purple gromwell</name>
    <name type="synonym">Lithospermum officinale var. erythrorhizon</name>
    <dbReference type="NCBI Taxonomy" id="34254"/>
    <lineage>
        <taxon>Eukaryota</taxon>
        <taxon>Viridiplantae</taxon>
        <taxon>Streptophyta</taxon>
        <taxon>Embryophyta</taxon>
        <taxon>Tracheophyta</taxon>
        <taxon>Spermatophyta</taxon>
        <taxon>Magnoliopsida</taxon>
        <taxon>eudicotyledons</taxon>
        <taxon>Gunneridae</taxon>
        <taxon>Pentapetalae</taxon>
        <taxon>asterids</taxon>
        <taxon>lamiids</taxon>
        <taxon>Boraginales</taxon>
        <taxon>Boraginaceae</taxon>
        <taxon>Boraginoideae</taxon>
        <taxon>Lithospermeae</taxon>
        <taxon>Lithospermum</taxon>
    </lineage>
</organism>
<reference evidence="2 3" key="1">
    <citation type="submission" date="2024-01" db="EMBL/GenBank/DDBJ databases">
        <title>The complete chloroplast genome sequence of Lithospermum erythrorhizon: insights into the phylogenetic relationship among Boraginaceae species and the maternal lineages of purple gromwells.</title>
        <authorList>
            <person name="Okada T."/>
            <person name="Watanabe K."/>
        </authorList>
    </citation>
    <scope>NUCLEOTIDE SEQUENCE [LARGE SCALE GENOMIC DNA]</scope>
</reference>
<sequence length="105" mass="11941">MFQGKLYKASKLGPLLFCIPENKIQQTLFEVHEGDCGHHIGGKSLALKITRAGYFWPTLMNDSLRYVKKCDFFQKMKVVPRQPVAEMIPVLCLIPFSIWGIDLVG</sequence>
<keyword evidence="3" id="KW-1185">Reference proteome</keyword>
<evidence type="ECO:0000313" key="2">
    <source>
        <dbReference type="EMBL" id="GAA0161519.1"/>
    </source>
</evidence>
<evidence type="ECO:0000313" key="3">
    <source>
        <dbReference type="Proteomes" id="UP001454036"/>
    </source>
</evidence>
<accession>A0AAV3QBX6</accession>
<dbReference type="InterPro" id="IPR052160">
    <property type="entry name" value="Gypsy_RT_Integrase-like"/>
</dbReference>
<feature type="domain" description="Integrase zinc-binding" evidence="1">
    <location>
        <begin position="19"/>
        <end position="77"/>
    </location>
</feature>
<dbReference type="Proteomes" id="UP001454036">
    <property type="component" value="Unassembled WGS sequence"/>
</dbReference>
<dbReference type="EMBL" id="BAABME010004199">
    <property type="protein sequence ID" value="GAA0161519.1"/>
    <property type="molecule type" value="Genomic_DNA"/>
</dbReference>
<dbReference type="Pfam" id="PF17921">
    <property type="entry name" value="Integrase_H2C2"/>
    <property type="match status" value="1"/>
</dbReference>
<proteinExistence type="predicted"/>
<comment type="caution">
    <text evidence="2">The sequence shown here is derived from an EMBL/GenBank/DDBJ whole genome shotgun (WGS) entry which is preliminary data.</text>
</comment>
<name>A0AAV3QBX6_LITER</name>